<proteinExistence type="predicted"/>
<feature type="region of interest" description="Disordered" evidence="1">
    <location>
        <begin position="1"/>
        <end position="26"/>
    </location>
</feature>
<gene>
    <name evidence="2" type="ORF">CMUS01_14500</name>
</gene>
<keyword evidence="3" id="KW-1185">Reference proteome</keyword>
<evidence type="ECO:0000313" key="3">
    <source>
        <dbReference type="Proteomes" id="UP000639643"/>
    </source>
</evidence>
<comment type="caution">
    <text evidence="2">The sequence shown here is derived from an EMBL/GenBank/DDBJ whole genome shotgun (WGS) entry which is preliminary data.</text>
</comment>
<dbReference type="EMBL" id="WIGM01001050">
    <property type="protein sequence ID" value="KAF6805961.1"/>
    <property type="molecule type" value="Genomic_DNA"/>
</dbReference>
<evidence type="ECO:0000256" key="1">
    <source>
        <dbReference type="SAM" id="MobiDB-lite"/>
    </source>
</evidence>
<reference evidence="2" key="1">
    <citation type="journal article" date="2020" name="Phytopathology">
        <title>Genome Sequence Resources of Colletotrichum truncatum, C. plurivorum, C. musicola, and C. sojae: Four Species Pathogenic to Soybean (Glycine max).</title>
        <authorList>
            <person name="Rogerio F."/>
            <person name="Boufleur T.R."/>
            <person name="Ciampi-Guillardi M."/>
            <person name="Sukno S.A."/>
            <person name="Thon M.R."/>
            <person name="Massola Junior N.S."/>
            <person name="Baroncelli R."/>
        </authorList>
    </citation>
    <scope>NUCLEOTIDE SEQUENCE</scope>
    <source>
        <strain evidence="2">LFN0074</strain>
    </source>
</reference>
<dbReference type="Proteomes" id="UP000639643">
    <property type="component" value="Unassembled WGS sequence"/>
</dbReference>
<dbReference type="OrthoDB" id="5152716at2759"/>
<protein>
    <submittedName>
        <fullName evidence="2">Uncharacterized protein</fullName>
    </submittedName>
</protein>
<name>A0A8H6J4F6_9PEZI</name>
<dbReference type="AlphaFoldDB" id="A0A8H6J4F6"/>
<sequence length="65" mass="7618">MKKQKIRLSDVHRHPPQPRAQKDKTAEGDEIINALYTACRRDKPPSLRRVREQPIVNLHSRAPRI</sequence>
<accession>A0A8H6J4F6</accession>
<evidence type="ECO:0000313" key="2">
    <source>
        <dbReference type="EMBL" id="KAF6805961.1"/>
    </source>
</evidence>
<organism evidence="2 3">
    <name type="scientific">Colletotrichum musicola</name>
    <dbReference type="NCBI Taxonomy" id="2175873"/>
    <lineage>
        <taxon>Eukaryota</taxon>
        <taxon>Fungi</taxon>
        <taxon>Dikarya</taxon>
        <taxon>Ascomycota</taxon>
        <taxon>Pezizomycotina</taxon>
        <taxon>Sordariomycetes</taxon>
        <taxon>Hypocreomycetidae</taxon>
        <taxon>Glomerellales</taxon>
        <taxon>Glomerellaceae</taxon>
        <taxon>Colletotrichum</taxon>
        <taxon>Colletotrichum orchidearum species complex</taxon>
    </lineage>
</organism>